<protein>
    <submittedName>
        <fullName evidence="2">Uncharacterized protein</fullName>
    </submittedName>
</protein>
<evidence type="ECO:0000256" key="1">
    <source>
        <dbReference type="SAM" id="MobiDB-lite"/>
    </source>
</evidence>
<evidence type="ECO:0000313" key="2">
    <source>
        <dbReference type="EMBL" id="CUQ66845.1"/>
    </source>
</evidence>
<evidence type="ECO:0000313" key="3">
    <source>
        <dbReference type="Proteomes" id="UP000066284"/>
    </source>
</evidence>
<dbReference type="Proteomes" id="UP000066284">
    <property type="component" value="Chromosome 1"/>
</dbReference>
<keyword evidence="3" id="KW-1185">Reference proteome</keyword>
<gene>
    <name evidence="2" type="ORF">NITINOP_1873</name>
</gene>
<sequence>MRQRLADPTEAGRQAMDRQRRVPGDSVLERGNESGHEPVRSMEPAESRRGRYLSDEMVQSAQHRPAARRRA</sequence>
<dbReference type="STRING" id="1715989.NITINOP_1873"/>
<reference evidence="3" key="1">
    <citation type="submission" date="2015-09" db="EMBL/GenBank/DDBJ databases">
        <authorList>
            <person name="Daims H."/>
        </authorList>
    </citation>
    <scope>NUCLEOTIDE SEQUENCE [LARGE SCALE GENOMIC DNA]</scope>
</reference>
<name>A0A0S4KU82_9BACT</name>
<dbReference type="EMBL" id="LN885086">
    <property type="protein sequence ID" value="CUQ66845.1"/>
    <property type="molecule type" value="Genomic_DNA"/>
</dbReference>
<feature type="region of interest" description="Disordered" evidence="1">
    <location>
        <begin position="1"/>
        <end position="71"/>
    </location>
</feature>
<dbReference type="RefSeq" id="WP_158023312.1">
    <property type="nucleotide sequence ID" value="NZ_LN885086.1"/>
</dbReference>
<feature type="compositionally biased region" description="Basic and acidic residues" evidence="1">
    <location>
        <begin position="15"/>
        <end position="54"/>
    </location>
</feature>
<dbReference type="AlphaFoldDB" id="A0A0S4KU82"/>
<dbReference type="KEGG" id="nio:NITINOP_1873"/>
<proteinExistence type="predicted"/>
<organism evidence="2 3">
    <name type="scientific">Candidatus Nitrospira inopinata</name>
    <dbReference type="NCBI Taxonomy" id="1715989"/>
    <lineage>
        <taxon>Bacteria</taxon>
        <taxon>Pseudomonadati</taxon>
        <taxon>Nitrospirota</taxon>
        <taxon>Nitrospiria</taxon>
        <taxon>Nitrospirales</taxon>
        <taxon>Nitrospiraceae</taxon>
        <taxon>Nitrospira</taxon>
    </lineage>
</organism>
<accession>A0A0S4KU82</accession>